<dbReference type="InterPro" id="IPR058240">
    <property type="entry name" value="rSAM_sf"/>
</dbReference>
<comment type="miscellaneous">
    <text evidence="14">Reaction proceeds by a ping-pong mechanism involving intermediate methylation of a conserved cysteine residue.</text>
</comment>
<dbReference type="SFLD" id="SFLDF00275">
    <property type="entry name" value="adenosine_C2_methyltransferase"/>
    <property type="match status" value="1"/>
</dbReference>
<evidence type="ECO:0000256" key="4">
    <source>
        <dbReference type="ARBA" id="ARBA00022490"/>
    </source>
</evidence>
<name>A0A2N7PK28_9BACT</name>
<dbReference type="FunFam" id="3.20.20.70:FF:000014">
    <property type="entry name" value="Probable dual-specificity RNA methyltransferase RlmN"/>
    <property type="match status" value="1"/>
</dbReference>
<keyword evidence="8 14" id="KW-0949">S-adenosyl-L-methionine</keyword>
<dbReference type="InterPro" id="IPR006638">
    <property type="entry name" value="Elp3/MiaA/NifB-like_rSAM"/>
</dbReference>
<dbReference type="InterPro" id="IPR004383">
    <property type="entry name" value="rRNA_lsu_MTrfase_RlmN/Cfr"/>
</dbReference>
<evidence type="ECO:0000256" key="7">
    <source>
        <dbReference type="ARBA" id="ARBA00022679"/>
    </source>
</evidence>
<evidence type="ECO:0000256" key="6">
    <source>
        <dbReference type="ARBA" id="ARBA00022603"/>
    </source>
</evidence>
<evidence type="ECO:0000256" key="2">
    <source>
        <dbReference type="ARBA" id="ARBA00007544"/>
    </source>
</evidence>
<dbReference type="GO" id="GO:0051539">
    <property type="term" value="F:4 iron, 4 sulfur cluster binding"/>
    <property type="evidence" value="ECO:0007669"/>
    <property type="project" value="UniProtKB-UniRule"/>
</dbReference>
<comment type="function">
    <text evidence="14">Specifically methylates position 2 of adenine 2503 in 23S rRNA and position 2 of adenine 37 in tRNAs.</text>
</comment>
<dbReference type="InterPro" id="IPR013785">
    <property type="entry name" value="Aldolase_TIM"/>
</dbReference>
<evidence type="ECO:0000256" key="3">
    <source>
        <dbReference type="ARBA" id="ARBA00022485"/>
    </source>
</evidence>
<evidence type="ECO:0000256" key="13">
    <source>
        <dbReference type="ARBA" id="ARBA00023157"/>
    </source>
</evidence>
<accession>A0A2N7PK28</accession>
<comment type="cofactor">
    <cofactor evidence="14">
        <name>[4Fe-4S] cluster</name>
        <dbReference type="ChEBI" id="CHEBI:49883"/>
    </cofactor>
    <text evidence="14">Binds 1 [4Fe-4S] cluster. The cluster is coordinated with 3 cysteines and an exchangeable S-adenosyl-L-methionine.</text>
</comment>
<keyword evidence="7 14" id="KW-0808">Transferase</keyword>
<reference evidence="16 17" key="1">
    <citation type="submission" date="2018-01" db="EMBL/GenBank/DDBJ databases">
        <title>Metagenomic assembled genomes from two thermal pools in the Uzon Caldera, Kamchatka, Russia.</title>
        <authorList>
            <person name="Wilkins L."/>
            <person name="Ettinger C."/>
        </authorList>
    </citation>
    <scope>NUCLEOTIDE SEQUENCE [LARGE SCALE GENOMIC DNA]</scope>
    <source>
        <strain evidence="16">ZAV-15</strain>
    </source>
</reference>
<feature type="binding site" evidence="14">
    <location>
        <begin position="217"/>
        <end position="219"/>
    </location>
    <ligand>
        <name>S-adenosyl-L-methionine</name>
        <dbReference type="ChEBI" id="CHEBI:59789"/>
    </ligand>
</feature>
<comment type="similarity">
    <text evidence="2 14">Belongs to the radical SAM superfamily. RlmN family.</text>
</comment>
<keyword evidence="10 14" id="KW-0479">Metal-binding</keyword>
<dbReference type="GO" id="GO:0000049">
    <property type="term" value="F:tRNA binding"/>
    <property type="evidence" value="ECO:0007669"/>
    <property type="project" value="UniProtKB-UniRule"/>
</dbReference>
<evidence type="ECO:0000313" key="17">
    <source>
        <dbReference type="Proteomes" id="UP000235731"/>
    </source>
</evidence>
<evidence type="ECO:0000256" key="5">
    <source>
        <dbReference type="ARBA" id="ARBA00022552"/>
    </source>
</evidence>
<dbReference type="SMART" id="SM00729">
    <property type="entry name" value="Elp3"/>
    <property type="match status" value="1"/>
</dbReference>
<comment type="subcellular location">
    <subcellularLocation>
        <location evidence="1 14">Cytoplasm</location>
    </subcellularLocation>
</comment>
<dbReference type="GO" id="GO:0046872">
    <property type="term" value="F:metal ion binding"/>
    <property type="evidence" value="ECO:0007669"/>
    <property type="project" value="UniProtKB-KW"/>
</dbReference>
<keyword evidence="4 14" id="KW-0963">Cytoplasm</keyword>
<sequence>MKPNLRNFDLEEIRNFLKDLGEPPYRGDQVYHWITCKAAISFDEMSNLPKILREKLDKAFSLSLPELVELQRDEEGTTKFALKLEDGEIIESVLIPERDHFTLCVSTQVGCALGCTFCLTAKSGFKRNLKVYEIISQVVLAKRYLKEKGEELPLRNIVFMGMGEPLANYKNLVKALKILEDKRGFNFSRKRLTVSTAGLVEKMYELAKDFPTALALSLHAPNDELRKKLMPIAKKYPLKVLIKALKDFPRVKNGRHTIEYILIKNINDSLIHAKELANLFKKMPVKINLIPFNPHPELPYERPEEERILAFQKYLLSQGILTTIRKSKGLKISAACGQLRRRVLNHFSIPNSCDLKATIRAGTIS</sequence>
<dbReference type="NCBIfam" id="TIGR00048">
    <property type="entry name" value="rRNA_mod_RlmN"/>
    <property type="match status" value="1"/>
</dbReference>
<evidence type="ECO:0000256" key="1">
    <source>
        <dbReference type="ARBA" id="ARBA00004496"/>
    </source>
</evidence>
<proteinExistence type="inferred from homology"/>
<dbReference type="GO" id="GO:0070040">
    <property type="term" value="F:rRNA (adenine(2503)-C2-)-methyltransferase activity"/>
    <property type="evidence" value="ECO:0007669"/>
    <property type="project" value="UniProtKB-UniRule"/>
</dbReference>
<feature type="active site" description="Proton acceptor" evidence="14">
    <location>
        <position position="91"/>
    </location>
</feature>
<dbReference type="GO" id="GO:0002935">
    <property type="term" value="F:tRNA (adenine(37)-C2)-methyltransferase activity"/>
    <property type="evidence" value="ECO:0007669"/>
    <property type="project" value="UniProtKB-UniRule"/>
</dbReference>
<keyword evidence="11 14" id="KW-0408">Iron</keyword>
<dbReference type="SFLD" id="SFLDG01062">
    <property type="entry name" value="methyltransferase_(Class_A)"/>
    <property type="match status" value="1"/>
</dbReference>
<dbReference type="InterPro" id="IPR007197">
    <property type="entry name" value="rSAM"/>
</dbReference>
<dbReference type="PANTHER" id="PTHR30544:SF5">
    <property type="entry name" value="RADICAL SAM CORE DOMAIN-CONTAINING PROTEIN"/>
    <property type="match status" value="1"/>
</dbReference>
<feature type="binding site" evidence="14">
    <location>
        <begin position="163"/>
        <end position="164"/>
    </location>
    <ligand>
        <name>S-adenosyl-L-methionine</name>
        <dbReference type="ChEBI" id="CHEBI:59789"/>
    </ligand>
</feature>
<dbReference type="CDD" id="cd01335">
    <property type="entry name" value="Radical_SAM"/>
    <property type="match status" value="1"/>
</dbReference>
<dbReference type="AlphaFoldDB" id="A0A2N7PK28"/>
<keyword evidence="9 14" id="KW-0819">tRNA processing</keyword>
<evidence type="ECO:0000256" key="14">
    <source>
        <dbReference type="HAMAP-Rule" id="MF_01849"/>
    </source>
</evidence>
<feature type="binding site" evidence="14">
    <location>
        <position position="293"/>
    </location>
    <ligand>
        <name>S-adenosyl-L-methionine</name>
        <dbReference type="ChEBI" id="CHEBI:59789"/>
    </ligand>
</feature>
<comment type="catalytic activity">
    <reaction evidence="14">
        <text>adenosine(37) in tRNA + 2 reduced [2Fe-2S]-[ferredoxin] + 2 S-adenosyl-L-methionine = 2-methyladenosine(37) in tRNA + 5'-deoxyadenosine + L-methionine + 2 oxidized [2Fe-2S]-[ferredoxin] + S-adenosyl-L-homocysteine</text>
        <dbReference type="Rhea" id="RHEA:43332"/>
        <dbReference type="Rhea" id="RHEA-COMP:10000"/>
        <dbReference type="Rhea" id="RHEA-COMP:10001"/>
        <dbReference type="Rhea" id="RHEA-COMP:10162"/>
        <dbReference type="Rhea" id="RHEA-COMP:10485"/>
        <dbReference type="ChEBI" id="CHEBI:17319"/>
        <dbReference type="ChEBI" id="CHEBI:33737"/>
        <dbReference type="ChEBI" id="CHEBI:33738"/>
        <dbReference type="ChEBI" id="CHEBI:57844"/>
        <dbReference type="ChEBI" id="CHEBI:57856"/>
        <dbReference type="ChEBI" id="CHEBI:59789"/>
        <dbReference type="ChEBI" id="CHEBI:74411"/>
        <dbReference type="ChEBI" id="CHEBI:74497"/>
        <dbReference type="EC" id="2.1.1.192"/>
    </reaction>
</comment>
<evidence type="ECO:0000256" key="11">
    <source>
        <dbReference type="ARBA" id="ARBA00023004"/>
    </source>
</evidence>
<dbReference type="SFLD" id="SFLDS00029">
    <property type="entry name" value="Radical_SAM"/>
    <property type="match status" value="1"/>
</dbReference>
<feature type="domain" description="Radical SAM core" evidence="15">
    <location>
        <begin position="97"/>
        <end position="331"/>
    </location>
</feature>
<dbReference type="GO" id="GO:0019843">
    <property type="term" value="F:rRNA binding"/>
    <property type="evidence" value="ECO:0007669"/>
    <property type="project" value="UniProtKB-UniRule"/>
</dbReference>
<dbReference type="PANTHER" id="PTHR30544">
    <property type="entry name" value="23S RRNA METHYLTRANSFERASE"/>
    <property type="match status" value="1"/>
</dbReference>
<feature type="binding site" evidence="14">
    <location>
        <position position="111"/>
    </location>
    <ligand>
        <name>[4Fe-4S] cluster</name>
        <dbReference type="ChEBI" id="CHEBI:49883"/>
        <note>4Fe-4S-S-AdoMet</note>
    </ligand>
</feature>
<dbReference type="Gene3D" id="1.10.150.530">
    <property type="match status" value="1"/>
</dbReference>
<dbReference type="InterPro" id="IPR027492">
    <property type="entry name" value="RNA_MTrfase_RlmN"/>
</dbReference>
<dbReference type="GO" id="GO:0070475">
    <property type="term" value="P:rRNA base methylation"/>
    <property type="evidence" value="ECO:0007669"/>
    <property type="project" value="UniProtKB-UniRule"/>
</dbReference>
<comment type="caution">
    <text evidence="16">The sequence shown here is derived from an EMBL/GenBank/DDBJ whole genome shotgun (WGS) entry which is preliminary data.</text>
</comment>
<keyword evidence="12 14" id="KW-0411">Iron-sulfur</keyword>
<dbReference type="EMBL" id="PNIE01000041">
    <property type="protein sequence ID" value="PMP63276.1"/>
    <property type="molecule type" value="Genomic_DNA"/>
</dbReference>
<feature type="binding site" evidence="14">
    <location>
        <position position="195"/>
    </location>
    <ligand>
        <name>S-adenosyl-L-methionine</name>
        <dbReference type="ChEBI" id="CHEBI:59789"/>
    </ligand>
</feature>
<organism evidence="16 17">
    <name type="scientific">Caldimicrobium thiodismutans</name>
    <dbReference type="NCBI Taxonomy" id="1653476"/>
    <lineage>
        <taxon>Bacteria</taxon>
        <taxon>Pseudomonadati</taxon>
        <taxon>Thermodesulfobacteriota</taxon>
        <taxon>Thermodesulfobacteria</taxon>
        <taxon>Thermodesulfobacteriales</taxon>
        <taxon>Thermodesulfobacteriaceae</taxon>
        <taxon>Caldimicrobium</taxon>
    </lineage>
</organism>
<keyword evidence="5 14" id="KW-0698">rRNA processing</keyword>
<dbReference type="HAMAP" id="MF_01849">
    <property type="entry name" value="RNA_methyltr_RlmN"/>
    <property type="match status" value="1"/>
</dbReference>
<evidence type="ECO:0000256" key="9">
    <source>
        <dbReference type="ARBA" id="ARBA00022694"/>
    </source>
</evidence>
<dbReference type="GO" id="GO:0005737">
    <property type="term" value="C:cytoplasm"/>
    <property type="evidence" value="ECO:0007669"/>
    <property type="project" value="UniProtKB-SubCell"/>
</dbReference>
<keyword evidence="6 14" id="KW-0489">Methyltransferase</keyword>
<dbReference type="InterPro" id="IPR048641">
    <property type="entry name" value="RlmN_N"/>
</dbReference>
<feature type="binding site" evidence="14">
    <location>
        <position position="118"/>
    </location>
    <ligand>
        <name>[4Fe-4S] cluster</name>
        <dbReference type="ChEBI" id="CHEBI:49883"/>
        <note>4Fe-4S-S-AdoMet</note>
    </ligand>
</feature>
<evidence type="ECO:0000256" key="12">
    <source>
        <dbReference type="ARBA" id="ARBA00023014"/>
    </source>
</evidence>
<dbReference type="SUPFAM" id="SSF102114">
    <property type="entry name" value="Radical SAM enzymes"/>
    <property type="match status" value="1"/>
</dbReference>
<dbReference type="Pfam" id="PF21016">
    <property type="entry name" value="RlmN_N"/>
    <property type="match status" value="1"/>
</dbReference>
<dbReference type="Proteomes" id="UP000235731">
    <property type="component" value="Unassembled WGS sequence"/>
</dbReference>
<dbReference type="Pfam" id="PF04055">
    <property type="entry name" value="Radical_SAM"/>
    <property type="match status" value="1"/>
</dbReference>
<evidence type="ECO:0000259" key="15">
    <source>
        <dbReference type="PROSITE" id="PS51918"/>
    </source>
</evidence>
<comment type="caution">
    <text evidence="14">Lacks conserved residue(s) required for the propagation of feature annotation.</text>
</comment>
<gene>
    <name evidence="14 16" type="primary">rlmN</name>
    <name evidence="16" type="ORF">C0197_03075</name>
</gene>
<dbReference type="PROSITE" id="PS51918">
    <property type="entry name" value="RADICAL_SAM"/>
    <property type="match status" value="1"/>
</dbReference>
<feature type="active site" description="S-methylcysteine intermediate" evidence="14">
    <location>
        <position position="336"/>
    </location>
</feature>
<dbReference type="EC" id="2.1.1.192" evidence="14"/>
<evidence type="ECO:0000256" key="8">
    <source>
        <dbReference type="ARBA" id="ARBA00022691"/>
    </source>
</evidence>
<dbReference type="Gene3D" id="3.20.20.70">
    <property type="entry name" value="Aldolase class I"/>
    <property type="match status" value="1"/>
</dbReference>
<comment type="catalytic activity">
    <reaction evidence="14">
        <text>adenosine(2503) in 23S rRNA + 2 reduced [2Fe-2S]-[ferredoxin] + 2 S-adenosyl-L-methionine = 2-methyladenosine(2503) in 23S rRNA + 5'-deoxyadenosine + L-methionine + 2 oxidized [2Fe-2S]-[ferredoxin] + S-adenosyl-L-homocysteine</text>
        <dbReference type="Rhea" id="RHEA:42916"/>
        <dbReference type="Rhea" id="RHEA-COMP:10000"/>
        <dbReference type="Rhea" id="RHEA-COMP:10001"/>
        <dbReference type="Rhea" id="RHEA-COMP:10152"/>
        <dbReference type="Rhea" id="RHEA-COMP:10282"/>
        <dbReference type="ChEBI" id="CHEBI:17319"/>
        <dbReference type="ChEBI" id="CHEBI:33737"/>
        <dbReference type="ChEBI" id="CHEBI:33738"/>
        <dbReference type="ChEBI" id="CHEBI:57844"/>
        <dbReference type="ChEBI" id="CHEBI:57856"/>
        <dbReference type="ChEBI" id="CHEBI:59789"/>
        <dbReference type="ChEBI" id="CHEBI:74411"/>
        <dbReference type="ChEBI" id="CHEBI:74497"/>
        <dbReference type="EC" id="2.1.1.192"/>
    </reaction>
</comment>
<protein>
    <recommendedName>
        <fullName evidence="14">Probable dual-specificity RNA methyltransferase RlmN</fullName>
        <ecNumber evidence="14">2.1.1.192</ecNumber>
    </recommendedName>
    <alternativeName>
        <fullName evidence="14">23S rRNA (adenine(2503)-C(2))-methyltransferase</fullName>
    </alternativeName>
    <alternativeName>
        <fullName evidence="14">23S rRNA m2A2503 methyltransferase</fullName>
    </alternativeName>
    <alternativeName>
        <fullName evidence="14">Ribosomal RNA large subunit methyltransferase N</fullName>
    </alternativeName>
    <alternativeName>
        <fullName evidence="14">tRNA (adenine(37)-C(2))-methyltransferase</fullName>
    </alternativeName>
    <alternativeName>
        <fullName evidence="14">tRNA m2A37 methyltransferase</fullName>
    </alternativeName>
</protein>
<evidence type="ECO:0000313" key="16">
    <source>
        <dbReference type="EMBL" id="PMP63276.1"/>
    </source>
</evidence>
<evidence type="ECO:0000256" key="10">
    <source>
        <dbReference type="ARBA" id="ARBA00022723"/>
    </source>
</evidence>
<keyword evidence="3 14" id="KW-0004">4Fe-4S</keyword>
<keyword evidence="13 14" id="KW-1015">Disulfide bond</keyword>
<dbReference type="PIRSF" id="PIRSF006004">
    <property type="entry name" value="CHP00048"/>
    <property type="match status" value="1"/>
</dbReference>
<dbReference type="GO" id="GO:0030488">
    <property type="term" value="P:tRNA methylation"/>
    <property type="evidence" value="ECO:0007669"/>
    <property type="project" value="UniProtKB-UniRule"/>
</dbReference>
<feature type="binding site" evidence="14">
    <location>
        <position position="115"/>
    </location>
    <ligand>
        <name>[4Fe-4S] cluster</name>
        <dbReference type="ChEBI" id="CHEBI:49883"/>
        <note>4Fe-4S-S-AdoMet</note>
    </ligand>
</feature>
<dbReference type="InterPro" id="IPR040072">
    <property type="entry name" value="Methyltransferase_A"/>
</dbReference>